<reference evidence="2" key="1">
    <citation type="journal article" date="2013" name="J. Plant Res.">
        <title>Effect of fungi and light on seed germination of three Opuntia species from semiarid lands of central Mexico.</title>
        <authorList>
            <person name="Delgado-Sanchez P."/>
            <person name="Jimenez-Bremont J.F."/>
            <person name="Guerrero-Gonzalez Mde L."/>
            <person name="Flores J."/>
        </authorList>
    </citation>
    <scope>NUCLEOTIDE SEQUENCE</scope>
    <source>
        <tissue evidence="2">Cladode</tissue>
    </source>
</reference>
<name>A0A7C8YSD5_OPUST</name>
<feature type="compositionally biased region" description="Basic and acidic residues" evidence="1">
    <location>
        <begin position="92"/>
        <end position="114"/>
    </location>
</feature>
<proteinExistence type="predicted"/>
<evidence type="ECO:0000313" key="2">
    <source>
        <dbReference type="EMBL" id="MBA4625399.1"/>
    </source>
</evidence>
<sequence length="114" mass="13126">MTMPRLSLAFNLSHNITHYPVPRTFSDMEIIRPSSQVSHVERHVESFSQMIQIYRSEAEKVIAAEPTNGCHIALSLTLNHSNLTRPTACCSAERESRKQVRRPERGRERLEKII</sequence>
<evidence type="ECO:0000256" key="1">
    <source>
        <dbReference type="SAM" id="MobiDB-lite"/>
    </source>
</evidence>
<feature type="region of interest" description="Disordered" evidence="1">
    <location>
        <begin position="91"/>
        <end position="114"/>
    </location>
</feature>
<dbReference type="EMBL" id="GISG01051851">
    <property type="protein sequence ID" value="MBA4625399.1"/>
    <property type="molecule type" value="Transcribed_RNA"/>
</dbReference>
<reference evidence="2" key="2">
    <citation type="submission" date="2020-07" db="EMBL/GenBank/DDBJ databases">
        <authorList>
            <person name="Vera ALvarez R."/>
            <person name="Arias-Moreno D.M."/>
            <person name="Jimenez-Jacinto V."/>
            <person name="Jimenez-Bremont J.F."/>
            <person name="Swaminathan K."/>
            <person name="Moose S.P."/>
            <person name="Guerrero-Gonzalez M.L."/>
            <person name="Marino-Ramirez L."/>
            <person name="Landsman D."/>
            <person name="Rodriguez-Kessler M."/>
            <person name="Delgado-Sanchez P."/>
        </authorList>
    </citation>
    <scope>NUCLEOTIDE SEQUENCE</scope>
    <source>
        <tissue evidence="2">Cladode</tissue>
    </source>
</reference>
<dbReference type="AlphaFoldDB" id="A0A7C8YSD5"/>
<protein>
    <submittedName>
        <fullName evidence="2">Uncharacterized protein</fullName>
    </submittedName>
</protein>
<dbReference type="EMBL" id="GISG01051852">
    <property type="protein sequence ID" value="MBA4625400.1"/>
    <property type="molecule type" value="Transcribed_RNA"/>
</dbReference>
<organism evidence="2">
    <name type="scientific">Opuntia streptacantha</name>
    <name type="common">Prickly pear cactus</name>
    <name type="synonym">Opuntia cardona</name>
    <dbReference type="NCBI Taxonomy" id="393608"/>
    <lineage>
        <taxon>Eukaryota</taxon>
        <taxon>Viridiplantae</taxon>
        <taxon>Streptophyta</taxon>
        <taxon>Embryophyta</taxon>
        <taxon>Tracheophyta</taxon>
        <taxon>Spermatophyta</taxon>
        <taxon>Magnoliopsida</taxon>
        <taxon>eudicotyledons</taxon>
        <taxon>Gunneridae</taxon>
        <taxon>Pentapetalae</taxon>
        <taxon>Caryophyllales</taxon>
        <taxon>Cactineae</taxon>
        <taxon>Cactaceae</taxon>
        <taxon>Opuntioideae</taxon>
        <taxon>Opuntia</taxon>
    </lineage>
</organism>
<accession>A0A7C8YSD5</accession>